<dbReference type="SUPFAM" id="SSF111331">
    <property type="entry name" value="NAD kinase/diacylglycerol kinase-like"/>
    <property type="match status" value="1"/>
</dbReference>
<feature type="binding site" evidence="6">
    <location>
        <position position="110"/>
    </location>
    <ligand>
        <name>NAD(+)</name>
        <dbReference type="ChEBI" id="CHEBI:57540"/>
    </ligand>
</feature>
<gene>
    <name evidence="6" type="primary">nadK</name>
    <name evidence="7" type="ORF">J3492_00010</name>
</gene>
<dbReference type="InterPro" id="IPR016064">
    <property type="entry name" value="NAD/diacylglycerol_kinase_sf"/>
</dbReference>
<dbReference type="Pfam" id="PF01513">
    <property type="entry name" value="NAD_kinase"/>
    <property type="match status" value="1"/>
</dbReference>
<sequence>MSSRFMENSAQSERLPHLHESELFHAIKNPAFRRIGLMGRAGKRSVTKSLVQIAQTINEMNLTLIMDVQTANLPTLDLTEIAAVKIVKRSLIGEICDLVIVVGGDGSILHAAEALARYRVPVLGVNRGRLGFLADVKPKEAAFKLRQVLMGDYQLDHRFLLMMEIRQGREVLHEDMALNDVVLHAGKSVHMIDFQMKIDGQDVYRQHSDGLIAATPTGSTAYALSGGGPIIHPSMDAICLVPMHPHTLSSRPIVVSGNSEVCIRIHEDNRTQPMVSADGKASVPIEQDQRLYIRKHPDKLTLLHPPGFDFYEACRTKLHWNVHAEEFSLDKDDDIIDDE</sequence>
<keyword evidence="4 6" id="KW-0520">NAD</keyword>
<evidence type="ECO:0000313" key="8">
    <source>
        <dbReference type="Proteomes" id="UP000664554"/>
    </source>
</evidence>
<comment type="caution">
    <text evidence="7">The sequence shown here is derived from an EMBL/GenBank/DDBJ whole genome shotgun (WGS) entry which is preliminary data.</text>
</comment>
<keyword evidence="3 6" id="KW-0521">NADP</keyword>
<comment type="function">
    <text evidence="6">Involved in the regulation of the intracellular balance of NAD and NADP, and is a key enzyme in the biosynthesis of NADP. Catalyzes specifically the phosphorylation on 2'-hydroxyl of the adenosine moiety of NAD to yield NADP.</text>
</comment>
<dbReference type="PANTHER" id="PTHR20275:SF0">
    <property type="entry name" value="NAD KINASE"/>
    <property type="match status" value="1"/>
</dbReference>
<evidence type="ECO:0000256" key="6">
    <source>
        <dbReference type="HAMAP-Rule" id="MF_00361"/>
    </source>
</evidence>
<protein>
    <recommendedName>
        <fullName evidence="6">NAD kinase</fullName>
        <ecNumber evidence="6">2.7.1.23</ecNumber>
    </recommendedName>
    <alternativeName>
        <fullName evidence="6">ATP-dependent NAD kinase</fullName>
    </alternativeName>
</protein>
<feature type="active site" description="Proton acceptor" evidence="6">
    <location>
        <position position="105"/>
    </location>
</feature>
<organism evidence="7 8">
    <name type="scientific">Psychrobacter coccoides</name>
    <dbReference type="NCBI Taxonomy" id="2818440"/>
    <lineage>
        <taxon>Bacteria</taxon>
        <taxon>Pseudomonadati</taxon>
        <taxon>Pseudomonadota</taxon>
        <taxon>Gammaproteobacteria</taxon>
        <taxon>Moraxellales</taxon>
        <taxon>Moraxellaceae</taxon>
        <taxon>Psychrobacter</taxon>
    </lineage>
</organism>
<dbReference type="EMBL" id="JAGBKM010000001">
    <property type="protein sequence ID" value="MBO1529596.1"/>
    <property type="molecule type" value="Genomic_DNA"/>
</dbReference>
<name>A0ABS3NJM2_9GAMM</name>
<dbReference type="Gene3D" id="2.60.200.30">
    <property type="entry name" value="Probable inorganic polyphosphate/atp-NAD kinase, domain 2"/>
    <property type="match status" value="1"/>
</dbReference>
<keyword evidence="8" id="KW-1185">Reference proteome</keyword>
<dbReference type="EC" id="2.7.1.23" evidence="6"/>
<dbReference type="NCBIfam" id="NF002306">
    <property type="entry name" value="PRK01231.1"/>
    <property type="match status" value="1"/>
</dbReference>
<feature type="binding site" evidence="6">
    <location>
        <position position="209"/>
    </location>
    <ligand>
        <name>NAD(+)</name>
        <dbReference type="ChEBI" id="CHEBI:57540"/>
    </ligand>
</feature>
<dbReference type="InterPro" id="IPR002504">
    <property type="entry name" value="NADK"/>
</dbReference>
<feature type="binding site" evidence="6">
    <location>
        <position position="190"/>
    </location>
    <ligand>
        <name>NAD(+)</name>
        <dbReference type="ChEBI" id="CHEBI:57540"/>
    </ligand>
</feature>
<comment type="similarity">
    <text evidence="6">Belongs to the NAD kinase family.</text>
</comment>
<evidence type="ECO:0000256" key="1">
    <source>
        <dbReference type="ARBA" id="ARBA00022679"/>
    </source>
</evidence>
<feature type="binding site" evidence="6">
    <location>
        <begin position="179"/>
        <end position="180"/>
    </location>
    <ligand>
        <name>NAD(+)</name>
        <dbReference type="ChEBI" id="CHEBI:57540"/>
    </ligand>
</feature>
<dbReference type="InterPro" id="IPR017437">
    <property type="entry name" value="ATP-NAD_kinase_PpnK-typ_C"/>
</dbReference>
<proteinExistence type="inferred from homology"/>
<keyword evidence="6" id="KW-0963">Cytoplasm</keyword>
<dbReference type="Pfam" id="PF20143">
    <property type="entry name" value="NAD_kinase_C"/>
    <property type="match status" value="1"/>
</dbReference>
<keyword evidence="1 6" id="KW-0808">Transferase</keyword>
<evidence type="ECO:0000256" key="3">
    <source>
        <dbReference type="ARBA" id="ARBA00022857"/>
    </source>
</evidence>
<reference evidence="7 8" key="1">
    <citation type="submission" date="2021-03" db="EMBL/GenBank/DDBJ databases">
        <authorList>
            <person name="Shang D.-D."/>
            <person name="Du Z.-J."/>
            <person name="Chen G.-J."/>
        </authorList>
    </citation>
    <scope>NUCLEOTIDE SEQUENCE [LARGE SCALE GENOMIC DNA]</scope>
    <source>
        <strain evidence="7 8">F1192</strain>
    </source>
</reference>
<keyword evidence="6" id="KW-0547">Nucleotide-binding</keyword>
<dbReference type="Proteomes" id="UP000664554">
    <property type="component" value="Unassembled WGS sequence"/>
</dbReference>
<dbReference type="InterPro" id="IPR017438">
    <property type="entry name" value="ATP-NAD_kinase_N"/>
</dbReference>
<feature type="binding site" evidence="6">
    <location>
        <begin position="220"/>
        <end position="225"/>
    </location>
    <ligand>
        <name>NAD(+)</name>
        <dbReference type="ChEBI" id="CHEBI:57540"/>
    </ligand>
</feature>
<keyword evidence="2 6" id="KW-0418">Kinase</keyword>
<evidence type="ECO:0000313" key="7">
    <source>
        <dbReference type="EMBL" id="MBO1529596.1"/>
    </source>
</evidence>
<evidence type="ECO:0000256" key="2">
    <source>
        <dbReference type="ARBA" id="ARBA00022777"/>
    </source>
</evidence>
<comment type="subcellular location">
    <subcellularLocation>
        <location evidence="6">Cytoplasm</location>
    </subcellularLocation>
</comment>
<comment type="caution">
    <text evidence="6">Lacks conserved residue(s) required for the propagation of feature annotation.</text>
</comment>
<dbReference type="HAMAP" id="MF_00361">
    <property type="entry name" value="NAD_kinase"/>
    <property type="match status" value="1"/>
</dbReference>
<evidence type="ECO:0000256" key="5">
    <source>
        <dbReference type="ARBA" id="ARBA00047925"/>
    </source>
</evidence>
<dbReference type="Gene3D" id="3.40.50.10330">
    <property type="entry name" value="Probable inorganic polyphosphate/atp-NAD kinase, domain 1"/>
    <property type="match status" value="1"/>
</dbReference>
<keyword evidence="6" id="KW-0067">ATP-binding</keyword>
<evidence type="ECO:0000256" key="4">
    <source>
        <dbReference type="ARBA" id="ARBA00023027"/>
    </source>
</evidence>
<comment type="cofactor">
    <cofactor evidence="6">
        <name>a divalent metal cation</name>
        <dbReference type="ChEBI" id="CHEBI:60240"/>
    </cofactor>
</comment>
<feature type="binding site" evidence="6">
    <location>
        <position position="207"/>
    </location>
    <ligand>
        <name>NAD(+)</name>
        <dbReference type="ChEBI" id="CHEBI:57540"/>
    </ligand>
</feature>
<dbReference type="GO" id="GO:0003951">
    <property type="term" value="F:NAD+ kinase activity"/>
    <property type="evidence" value="ECO:0007669"/>
    <property type="project" value="UniProtKB-EC"/>
</dbReference>
<dbReference type="PANTHER" id="PTHR20275">
    <property type="entry name" value="NAD KINASE"/>
    <property type="match status" value="1"/>
</dbReference>
<feature type="binding site" evidence="6">
    <location>
        <begin position="105"/>
        <end position="106"/>
    </location>
    <ligand>
        <name>NAD(+)</name>
        <dbReference type="ChEBI" id="CHEBI:57540"/>
    </ligand>
</feature>
<comment type="catalytic activity">
    <reaction evidence="5 6">
        <text>NAD(+) + ATP = ADP + NADP(+) + H(+)</text>
        <dbReference type="Rhea" id="RHEA:18629"/>
        <dbReference type="ChEBI" id="CHEBI:15378"/>
        <dbReference type="ChEBI" id="CHEBI:30616"/>
        <dbReference type="ChEBI" id="CHEBI:57540"/>
        <dbReference type="ChEBI" id="CHEBI:58349"/>
        <dbReference type="ChEBI" id="CHEBI:456216"/>
        <dbReference type="EC" id="2.7.1.23"/>
    </reaction>
</comment>
<accession>A0ABS3NJM2</accession>